<keyword evidence="2 6" id="KW-0560">Oxidoreductase</keyword>
<evidence type="ECO:0000313" key="9">
    <source>
        <dbReference type="EMBL" id="RSM04990.1"/>
    </source>
</evidence>
<dbReference type="Proteomes" id="UP000288429">
    <property type="component" value="Unassembled WGS sequence"/>
</dbReference>
<evidence type="ECO:0000256" key="3">
    <source>
        <dbReference type="ARBA" id="ARBA00024226"/>
    </source>
</evidence>
<evidence type="ECO:0000256" key="4">
    <source>
        <dbReference type="ARBA" id="ARBA00049194"/>
    </source>
</evidence>
<dbReference type="PROSITE" id="PS00687">
    <property type="entry name" value="ALDEHYDE_DEHYDR_GLU"/>
    <property type="match status" value="1"/>
</dbReference>
<dbReference type="Pfam" id="PF00171">
    <property type="entry name" value="Aldedh"/>
    <property type="match status" value="1"/>
</dbReference>
<dbReference type="PROSITE" id="PS00070">
    <property type="entry name" value="ALDEHYDE_DEHYDR_CYS"/>
    <property type="match status" value="1"/>
</dbReference>
<evidence type="ECO:0000256" key="1">
    <source>
        <dbReference type="ARBA" id="ARBA00009986"/>
    </source>
</evidence>
<dbReference type="SUPFAM" id="SSF53720">
    <property type="entry name" value="ALDH-like"/>
    <property type="match status" value="1"/>
</dbReference>
<evidence type="ECO:0000313" key="10">
    <source>
        <dbReference type="Proteomes" id="UP000288429"/>
    </source>
</evidence>
<feature type="region of interest" description="Disordered" evidence="7">
    <location>
        <begin position="32"/>
        <end position="51"/>
    </location>
</feature>
<feature type="domain" description="Aldehyde dehydrogenase" evidence="8">
    <location>
        <begin position="30"/>
        <end position="463"/>
    </location>
</feature>
<evidence type="ECO:0000259" key="8">
    <source>
        <dbReference type="Pfam" id="PF00171"/>
    </source>
</evidence>
<name>A0A428TSB4_9HYPO</name>
<dbReference type="AlphaFoldDB" id="A0A428TSB4"/>
<dbReference type="InterPro" id="IPR015590">
    <property type="entry name" value="Aldehyde_DH_dom"/>
</dbReference>
<evidence type="ECO:0000256" key="6">
    <source>
        <dbReference type="RuleBase" id="RU003345"/>
    </source>
</evidence>
<evidence type="ECO:0000256" key="7">
    <source>
        <dbReference type="SAM" id="MobiDB-lite"/>
    </source>
</evidence>
<dbReference type="InterPro" id="IPR044086">
    <property type="entry name" value="LUC3-like"/>
</dbReference>
<comment type="similarity">
    <text evidence="1 6">Belongs to the aldehyde dehydrogenase family.</text>
</comment>
<dbReference type="InterPro" id="IPR029510">
    <property type="entry name" value="Ald_DH_CS_GLU"/>
</dbReference>
<dbReference type="InterPro" id="IPR016160">
    <property type="entry name" value="Ald_DH_CS_CYS"/>
</dbReference>
<organism evidence="9 10">
    <name type="scientific">Fusarium ambrosium</name>
    <dbReference type="NCBI Taxonomy" id="131363"/>
    <lineage>
        <taxon>Eukaryota</taxon>
        <taxon>Fungi</taxon>
        <taxon>Dikarya</taxon>
        <taxon>Ascomycota</taxon>
        <taxon>Pezizomycotina</taxon>
        <taxon>Sordariomycetes</taxon>
        <taxon>Hypocreomycetidae</taxon>
        <taxon>Hypocreales</taxon>
        <taxon>Nectriaceae</taxon>
        <taxon>Fusarium</taxon>
        <taxon>Fusarium solani species complex</taxon>
    </lineage>
</organism>
<dbReference type="InterPro" id="IPR016161">
    <property type="entry name" value="Ald_DH/histidinol_DH"/>
</dbReference>
<dbReference type="Gene3D" id="3.40.309.10">
    <property type="entry name" value="Aldehyde Dehydrogenase, Chain A, domain 2"/>
    <property type="match status" value="1"/>
</dbReference>
<comment type="caution">
    <text evidence="9">The sequence shown here is derived from an EMBL/GenBank/DDBJ whole genome shotgun (WGS) entry which is preliminary data.</text>
</comment>
<keyword evidence="10" id="KW-1185">Reference proteome</keyword>
<dbReference type="InterPro" id="IPR016162">
    <property type="entry name" value="Ald_DH_N"/>
</dbReference>
<sequence>MALETEASGGTAPLDFTTFYNVIDGELVSTSETRHSVDPTTLQPNPESALSTPADVDKAIAAAKKALQSWSKVPSAERRGAVLRFSKAIQALKEDFAIMLSKEGGKPLRFAREEVDIAAGMLASLQFNELPDVVIEDSETRRVVTKYTPIGVTVGFVPWNSPLTLACLKLGPPLVTGNTVVLMPSPFTPYCGIKLVELAQRFFPPWRCSSLWFTSHPGVDAVSFTGSTATGKRVMESCSKTMASVTLELGGNDPAIICADVDIKSVVPQIVHRAFFHSGQICMAIKRLYVHASIYDEFLTELVKETRDVAMSNGDHPLTFIGPIQNSLQFERVKDLLADIAKNGYTVALGDPQTAAQKGSYYVRPVIVDNPPEKSRIVAEEQFGPVFPVLKWTDKEDVLRRANDTRQALGASVWTEEMDRAERMMGKLEAGMVWSNAHFELHPFASLGGHKESGLAVENVPNEANPVLVRKMLSLHCHVAICNFASAAHLFESNPDDIIRHVGEPVRSEQVHDGGASRNSFAESL</sequence>
<proteinExistence type="inferred from homology"/>
<dbReference type="CDD" id="cd07106">
    <property type="entry name" value="ALDH_AldA-AAD23400"/>
    <property type="match status" value="1"/>
</dbReference>
<dbReference type="EC" id="1.2.1.3" evidence="3"/>
<feature type="compositionally biased region" description="Polar residues" evidence="7">
    <location>
        <begin position="38"/>
        <end position="51"/>
    </location>
</feature>
<gene>
    <name evidence="9" type="ORF">CDV31_009791</name>
</gene>
<dbReference type="EMBL" id="NIZV01000143">
    <property type="protein sequence ID" value="RSM04990.1"/>
    <property type="molecule type" value="Genomic_DNA"/>
</dbReference>
<evidence type="ECO:0000256" key="2">
    <source>
        <dbReference type="ARBA" id="ARBA00023002"/>
    </source>
</evidence>
<protein>
    <recommendedName>
        <fullName evidence="3">aldehyde dehydrogenase (NAD(+))</fullName>
        <ecNumber evidence="3">1.2.1.3</ecNumber>
    </recommendedName>
</protein>
<reference evidence="9 10" key="1">
    <citation type="submission" date="2017-06" db="EMBL/GenBank/DDBJ databases">
        <title>Cmopartive genomic analysis of Ambrosia Fusariam Clade fungi.</title>
        <authorList>
            <person name="Stajich J.E."/>
            <person name="Carrillo J."/>
            <person name="Kijimoto T."/>
            <person name="Eskalen A."/>
            <person name="O'Donnell K."/>
            <person name="Kasson M."/>
        </authorList>
    </citation>
    <scope>NUCLEOTIDE SEQUENCE [LARGE SCALE GENOMIC DNA]</scope>
    <source>
        <strain evidence="9 10">NRRL 20438</strain>
    </source>
</reference>
<dbReference type="PANTHER" id="PTHR11699">
    <property type="entry name" value="ALDEHYDE DEHYDROGENASE-RELATED"/>
    <property type="match status" value="1"/>
</dbReference>
<comment type="catalytic activity">
    <reaction evidence="4">
        <text>an aldehyde + NAD(+) + H2O = a carboxylate + NADH + 2 H(+)</text>
        <dbReference type="Rhea" id="RHEA:16185"/>
        <dbReference type="ChEBI" id="CHEBI:15377"/>
        <dbReference type="ChEBI" id="CHEBI:15378"/>
        <dbReference type="ChEBI" id="CHEBI:17478"/>
        <dbReference type="ChEBI" id="CHEBI:29067"/>
        <dbReference type="ChEBI" id="CHEBI:57540"/>
        <dbReference type="ChEBI" id="CHEBI:57945"/>
        <dbReference type="EC" id="1.2.1.3"/>
    </reaction>
</comment>
<dbReference type="GO" id="GO:0004029">
    <property type="term" value="F:aldehyde dehydrogenase (NAD+) activity"/>
    <property type="evidence" value="ECO:0007669"/>
    <property type="project" value="UniProtKB-EC"/>
</dbReference>
<feature type="active site" evidence="5">
    <location>
        <position position="248"/>
    </location>
</feature>
<dbReference type="Gene3D" id="3.40.605.10">
    <property type="entry name" value="Aldehyde Dehydrogenase, Chain A, domain 1"/>
    <property type="match status" value="1"/>
</dbReference>
<dbReference type="InterPro" id="IPR016163">
    <property type="entry name" value="Ald_DH_C"/>
</dbReference>
<evidence type="ECO:0000256" key="5">
    <source>
        <dbReference type="PROSITE-ProRule" id="PRU10007"/>
    </source>
</evidence>
<accession>A0A428TSB4</accession>